<gene>
    <name evidence="1" type="ORF">EDD71_109107</name>
</gene>
<keyword evidence="2" id="KW-1185">Reference proteome</keyword>
<sequence>MTDAKKAANSSCFFHIKNLNKLVVNIFFIAASVCKFI</sequence>
<reference evidence="1 2" key="1">
    <citation type="submission" date="2019-03" db="EMBL/GenBank/DDBJ databases">
        <title>Genomic Encyclopedia of Type Strains, Phase IV (KMG-IV): sequencing the most valuable type-strain genomes for metagenomic binning, comparative biology and taxonomic classification.</title>
        <authorList>
            <person name="Goeker M."/>
        </authorList>
    </citation>
    <scope>NUCLEOTIDE SEQUENCE [LARGE SCALE GENOMIC DNA]</scope>
    <source>
        <strain evidence="1 2">DSM 24455</strain>
    </source>
</reference>
<proteinExistence type="predicted"/>
<evidence type="ECO:0000313" key="2">
    <source>
        <dbReference type="Proteomes" id="UP000295325"/>
    </source>
</evidence>
<protein>
    <submittedName>
        <fullName evidence="1">Uncharacterized protein</fullName>
    </submittedName>
</protein>
<accession>A0A4R7KSL7</accession>
<dbReference type="Proteomes" id="UP000295325">
    <property type="component" value="Unassembled WGS sequence"/>
</dbReference>
<dbReference type="EMBL" id="SOAZ01000009">
    <property type="protein sequence ID" value="TDT61092.1"/>
    <property type="molecule type" value="Genomic_DNA"/>
</dbReference>
<organism evidence="1 2">
    <name type="scientific">Fonticella tunisiensis</name>
    <dbReference type="NCBI Taxonomy" id="1096341"/>
    <lineage>
        <taxon>Bacteria</taxon>
        <taxon>Bacillati</taxon>
        <taxon>Bacillota</taxon>
        <taxon>Clostridia</taxon>
        <taxon>Eubacteriales</taxon>
        <taxon>Clostridiaceae</taxon>
        <taxon>Fonticella</taxon>
    </lineage>
</organism>
<evidence type="ECO:0000313" key="1">
    <source>
        <dbReference type="EMBL" id="TDT61092.1"/>
    </source>
</evidence>
<name>A0A4R7KSL7_9CLOT</name>
<dbReference type="AlphaFoldDB" id="A0A4R7KSL7"/>
<comment type="caution">
    <text evidence="1">The sequence shown here is derived from an EMBL/GenBank/DDBJ whole genome shotgun (WGS) entry which is preliminary data.</text>
</comment>